<dbReference type="AlphaFoldDB" id="A0A2I0LU57"/>
<dbReference type="InParanoid" id="A0A2I0LU57"/>
<dbReference type="GO" id="GO:0034464">
    <property type="term" value="C:BBSome"/>
    <property type="evidence" value="ECO:0007669"/>
    <property type="project" value="InterPro"/>
</dbReference>
<evidence type="ECO:0000313" key="2">
    <source>
        <dbReference type="EMBL" id="PKK20964.1"/>
    </source>
</evidence>
<dbReference type="Pfam" id="PF14727">
    <property type="entry name" value="PHTB1_N"/>
    <property type="match status" value="1"/>
</dbReference>
<evidence type="ECO:0000313" key="3">
    <source>
        <dbReference type="Proteomes" id="UP000053872"/>
    </source>
</evidence>
<reference evidence="2 3" key="1">
    <citation type="journal article" date="2013" name="Science">
        <title>Genomic diversity and evolution of the head crest in the rock pigeon.</title>
        <authorList>
            <person name="Shapiro M.D."/>
            <person name="Kronenberg Z."/>
            <person name="Li C."/>
            <person name="Domyan E.T."/>
            <person name="Pan H."/>
            <person name="Campbell M."/>
            <person name="Tan H."/>
            <person name="Huff C.D."/>
            <person name="Hu H."/>
            <person name="Vickrey A.I."/>
            <person name="Nielsen S.C."/>
            <person name="Stringham S.A."/>
            <person name="Hu H."/>
            <person name="Willerslev E."/>
            <person name="Gilbert M.T."/>
            <person name="Yandell M."/>
            <person name="Zhang G."/>
            <person name="Wang J."/>
        </authorList>
    </citation>
    <scope>NUCLEOTIDE SEQUENCE [LARGE SCALE GENOMIC DNA]</scope>
    <source>
        <tissue evidence="2">Blood</tissue>
    </source>
</reference>
<evidence type="ECO:0000259" key="1">
    <source>
        <dbReference type="Pfam" id="PF14727"/>
    </source>
</evidence>
<dbReference type="KEGG" id="clv:102097741"/>
<dbReference type="Proteomes" id="UP000053872">
    <property type="component" value="Unassembled WGS sequence"/>
</dbReference>
<dbReference type="EMBL" id="AKCR02000094">
    <property type="protein sequence ID" value="PKK20964.1"/>
    <property type="molecule type" value="Genomic_DNA"/>
</dbReference>
<organism evidence="2 3">
    <name type="scientific">Columba livia</name>
    <name type="common">Rock dove</name>
    <dbReference type="NCBI Taxonomy" id="8932"/>
    <lineage>
        <taxon>Eukaryota</taxon>
        <taxon>Metazoa</taxon>
        <taxon>Chordata</taxon>
        <taxon>Craniata</taxon>
        <taxon>Vertebrata</taxon>
        <taxon>Euteleostomi</taxon>
        <taxon>Archelosauria</taxon>
        <taxon>Archosauria</taxon>
        <taxon>Dinosauria</taxon>
        <taxon>Saurischia</taxon>
        <taxon>Theropoda</taxon>
        <taxon>Coelurosauria</taxon>
        <taxon>Aves</taxon>
        <taxon>Neognathae</taxon>
        <taxon>Neoaves</taxon>
        <taxon>Columbimorphae</taxon>
        <taxon>Columbiformes</taxon>
        <taxon>Columbidae</taxon>
        <taxon>Columba</taxon>
    </lineage>
</organism>
<dbReference type="GO" id="GO:0060271">
    <property type="term" value="P:cilium assembly"/>
    <property type="evidence" value="ECO:0007669"/>
    <property type="project" value="TreeGrafter"/>
</dbReference>
<accession>A0A2I0LU57</accession>
<gene>
    <name evidence="2" type="ORF">A306_00012633</name>
</gene>
<proteinExistence type="predicted"/>
<dbReference type="PANTHER" id="PTHR20991">
    <property type="entry name" value="PARATHYROID HORMONE-RESPONSIVE B1 GENE"/>
    <property type="match status" value="1"/>
</dbReference>
<sequence>MSLFKARDWWSTILGEKEEFDQGCLCVGDVDNSGSGQDKIIVGSYMGYLRIFNPHPVKPGDGVQPEDLLLEVQLREPILQVEVGKFVSGTEGLHLAVLHCRKLCVYTVSGTLGTVEHGNQYQIKLMYEHHLQRTACNMTYGPFGGVKGRFFVTYSY</sequence>
<feature type="domain" description="PTHB1 N-terminal" evidence="1">
    <location>
        <begin position="1"/>
        <end position="152"/>
    </location>
</feature>
<dbReference type="STRING" id="8932.A0A2I0LU57"/>
<dbReference type="PANTHER" id="PTHR20991:SF0">
    <property type="entry name" value="PROTEIN PTHB1"/>
    <property type="match status" value="1"/>
</dbReference>
<dbReference type="InterPro" id="IPR026511">
    <property type="entry name" value="PTHB1"/>
</dbReference>
<keyword evidence="3" id="KW-1185">Reference proteome</keyword>
<dbReference type="InterPro" id="IPR028073">
    <property type="entry name" value="PHTB1_N_dom"/>
</dbReference>
<dbReference type="GO" id="GO:0016020">
    <property type="term" value="C:membrane"/>
    <property type="evidence" value="ECO:0007669"/>
    <property type="project" value="TreeGrafter"/>
</dbReference>
<comment type="caution">
    <text evidence="2">The sequence shown here is derived from an EMBL/GenBank/DDBJ whole genome shotgun (WGS) entry which is preliminary data.</text>
</comment>
<protein>
    <submittedName>
        <fullName evidence="2">Protein PTHB1-like</fullName>
    </submittedName>
</protein>
<name>A0A2I0LU57_COLLI</name>